<dbReference type="Proteomes" id="UP000199506">
    <property type="component" value="Unassembled WGS sequence"/>
</dbReference>
<dbReference type="InterPro" id="IPR015421">
    <property type="entry name" value="PyrdxlP-dep_Trfase_major"/>
</dbReference>
<accession>A0A1H7NP86</accession>
<dbReference type="SUPFAM" id="SSF53383">
    <property type="entry name" value="PLP-dependent transferases"/>
    <property type="match status" value="1"/>
</dbReference>
<keyword evidence="6" id="KW-0663">Pyridoxal phosphate</keyword>
<evidence type="ECO:0000256" key="1">
    <source>
        <dbReference type="ARBA" id="ARBA00001933"/>
    </source>
</evidence>
<comment type="similarity">
    <text evidence="2 7">Belongs to the class-I pyridoxal-phosphate-dependent aminotransferase family.</text>
</comment>
<dbReference type="GO" id="GO:0006520">
    <property type="term" value="P:amino acid metabolic process"/>
    <property type="evidence" value="ECO:0007669"/>
    <property type="project" value="InterPro"/>
</dbReference>
<dbReference type="AlphaFoldDB" id="A0A1H7NP86"/>
<dbReference type="CDD" id="cd00609">
    <property type="entry name" value="AAT_like"/>
    <property type="match status" value="1"/>
</dbReference>
<evidence type="ECO:0000256" key="6">
    <source>
        <dbReference type="ARBA" id="ARBA00022898"/>
    </source>
</evidence>
<keyword evidence="4 7" id="KW-0032">Aminotransferase</keyword>
<dbReference type="GO" id="GO:0030170">
    <property type="term" value="F:pyridoxal phosphate binding"/>
    <property type="evidence" value="ECO:0007669"/>
    <property type="project" value="InterPro"/>
</dbReference>
<dbReference type="EC" id="2.6.1.-" evidence="7"/>
<evidence type="ECO:0000259" key="8">
    <source>
        <dbReference type="Pfam" id="PF00155"/>
    </source>
</evidence>
<evidence type="ECO:0000256" key="7">
    <source>
        <dbReference type="RuleBase" id="RU000481"/>
    </source>
</evidence>
<dbReference type="Gene3D" id="3.40.640.10">
    <property type="entry name" value="Type I PLP-dependent aspartate aminotransferase-like (Major domain)"/>
    <property type="match status" value="1"/>
</dbReference>
<dbReference type="InterPro" id="IPR004839">
    <property type="entry name" value="Aminotransferase_I/II_large"/>
</dbReference>
<protein>
    <recommendedName>
        <fullName evidence="7">Aminotransferase</fullName>
        <ecNumber evidence="7">2.6.1.-</ecNumber>
    </recommendedName>
</protein>
<sequence length="373" mass="41839">MINPASRTKSIELSLIRKMFEVTNPNAINLGIGEPDFDVPENIKNAMKRSIDENDTHYTPNKGYIELREEISKKFKNENDINTNPDDIIVTVGASEGLYMCTQAFVEKGDEVLISNPSFLSYESCIKLADGNVVPVDCKMENEFKLKAGDVQEKINNKTKAIILNSPSNPTGAVMEKEDVKAIADLSMDKNFLIISDEIYEKIIYGKKNYSPAKYSDNVITLNGFSKTYAMTGLRIGYLATTNENYTEQLLKIHQYNIACANTTAQRGAYEALTGPQDEVEKMVSEFRKRRDLIIRRLNEMGYETVNAEGAFYVFPKIEDEDFVMKAANAGVITVPGIAFGTNGKDHVRMSYANSYENIEKAMNILEERVVNG</sequence>
<dbReference type="InterPro" id="IPR015424">
    <property type="entry name" value="PyrdxlP-dep_Trfase"/>
</dbReference>
<evidence type="ECO:0000256" key="2">
    <source>
        <dbReference type="ARBA" id="ARBA00007441"/>
    </source>
</evidence>
<name>A0A1H7NP86_9EURY</name>
<evidence type="ECO:0000256" key="5">
    <source>
        <dbReference type="ARBA" id="ARBA00022679"/>
    </source>
</evidence>
<dbReference type="STRING" id="190974.SAMN05216439_0228"/>
<keyword evidence="5 7" id="KW-0808">Transferase</keyword>
<dbReference type="InterPro" id="IPR015422">
    <property type="entry name" value="PyrdxlP-dep_Trfase_small"/>
</dbReference>
<dbReference type="EMBL" id="FOAK01000013">
    <property type="protein sequence ID" value="SEL24787.1"/>
    <property type="molecule type" value="Genomic_DNA"/>
</dbReference>
<feature type="domain" description="Aminotransferase class I/classII large" evidence="8">
    <location>
        <begin position="26"/>
        <end position="364"/>
    </location>
</feature>
<dbReference type="FunFam" id="3.40.640.10:FF:000033">
    <property type="entry name" value="Aspartate aminotransferase"/>
    <property type="match status" value="1"/>
</dbReference>
<dbReference type="Pfam" id="PF00155">
    <property type="entry name" value="Aminotran_1_2"/>
    <property type="match status" value="1"/>
</dbReference>
<evidence type="ECO:0000313" key="10">
    <source>
        <dbReference type="Proteomes" id="UP000199506"/>
    </source>
</evidence>
<dbReference type="OrthoDB" id="372018at2157"/>
<reference evidence="9 10" key="1">
    <citation type="submission" date="2016-10" db="EMBL/GenBank/DDBJ databases">
        <authorList>
            <person name="de Groot N.N."/>
        </authorList>
    </citation>
    <scope>NUCLEOTIDE SEQUENCE [LARGE SCALE GENOMIC DNA]</scope>
    <source>
        <strain evidence="9 10">DSM 11978</strain>
    </source>
</reference>
<dbReference type="Gene3D" id="3.90.1150.10">
    <property type="entry name" value="Aspartate Aminotransferase, domain 1"/>
    <property type="match status" value="1"/>
</dbReference>
<dbReference type="PANTHER" id="PTHR46383:SF3">
    <property type="entry name" value="ASPARTATE AMINOTRANSFERASE-RELATED"/>
    <property type="match status" value="1"/>
</dbReference>
<dbReference type="GO" id="GO:0008483">
    <property type="term" value="F:transaminase activity"/>
    <property type="evidence" value="ECO:0007669"/>
    <property type="project" value="UniProtKB-KW"/>
</dbReference>
<comment type="cofactor">
    <cofactor evidence="1 7">
        <name>pyridoxal 5'-phosphate</name>
        <dbReference type="ChEBI" id="CHEBI:597326"/>
    </cofactor>
</comment>
<gene>
    <name evidence="9" type="ORF">SAMN05216439_0228</name>
</gene>
<evidence type="ECO:0000256" key="4">
    <source>
        <dbReference type="ARBA" id="ARBA00022576"/>
    </source>
</evidence>
<proteinExistence type="inferred from homology"/>
<dbReference type="RefSeq" id="WP_091699798.1">
    <property type="nucleotide sequence ID" value="NZ_FOAK01000013.1"/>
</dbReference>
<dbReference type="PANTHER" id="PTHR46383">
    <property type="entry name" value="ASPARTATE AMINOTRANSFERASE"/>
    <property type="match status" value="1"/>
</dbReference>
<organism evidence="9 10">
    <name type="scientific">Methanobrevibacter gottschalkii</name>
    <dbReference type="NCBI Taxonomy" id="190974"/>
    <lineage>
        <taxon>Archaea</taxon>
        <taxon>Methanobacteriati</taxon>
        <taxon>Methanobacteriota</taxon>
        <taxon>Methanomada group</taxon>
        <taxon>Methanobacteria</taxon>
        <taxon>Methanobacteriales</taxon>
        <taxon>Methanobacteriaceae</taxon>
        <taxon>Methanobrevibacter</taxon>
    </lineage>
</organism>
<evidence type="ECO:0000256" key="3">
    <source>
        <dbReference type="ARBA" id="ARBA00011738"/>
    </source>
</evidence>
<dbReference type="InterPro" id="IPR050596">
    <property type="entry name" value="AspAT/PAT-like"/>
</dbReference>
<evidence type="ECO:0000313" key="9">
    <source>
        <dbReference type="EMBL" id="SEL24787.1"/>
    </source>
</evidence>
<dbReference type="InterPro" id="IPR004838">
    <property type="entry name" value="NHTrfase_class1_PyrdxlP-BS"/>
</dbReference>
<comment type="subunit">
    <text evidence="3">Homodimer.</text>
</comment>
<dbReference type="PROSITE" id="PS00105">
    <property type="entry name" value="AA_TRANSFER_CLASS_1"/>
    <property type="match status" value="1"/>
</dbReference>